<dbReference type="InterPro" id="IPR028784">
    <property type="entry name" value="BBS1"/>
</dbReference>
<dbReference type="HOGENOM" id="CLU_032988_1_0_1"/>
<proteinExistence type="predicted"/>
<accession>F0WM97</accession>
<dbReference type="Pfam" id="PF14779">
    <property type="entry name" value="BBS1"/>
    <property type="match status" value="1"/>
</dbReference>
<evidence type="ECO:0000259" key="1">
    <source>
        <dbReference type="Pfam" id="PF14779"/>
    </source>
</evidence>
<dbReference type="GO" id="GO:0005119">
    <property type="term" value="F:smoothened binding"/>
    <property type="evidence" value="ECO:0007669"/>
    <property type="project" value="TreeGrafter"/>
</dbReference>
<dbReference type="GO" id="GO:0005815">
    <property type="term" value="C:microtubule organizing center"/>
    <property type="evidence" value="ECO:0007669"/>
    <property type="project" value="TreeGrafter"/>
</dbReference>
<reference evidence="3" key="2">
    <citation type="submission" date="2011-02" db="EMBL/GenBank/DDBJ databases">
        <authorList>
            <person name="MacLean D."/>
        </authorList>
    </citation>
    <scope>NUCLEOTIDE SEQUENCE</scope>
</reference>
<feature type="domain" description="Bardet-Biedl syndrome 1 N-terminal" evidence="1">
    <location>
        <begin position="118"/>
        <end position="366"/>
    </location>
</feature>
<dbReference type="InterPro" id="IPR032728">
    <property type="entry name" value="BBS1_N"/>
</dbReference>
<dbReference type="GO" id="GO:0005930">
    <property type="term" value="C:axoneme"/>
    <property type="evidence" value="ECO:0007669"/>
    <property type="project" value="TreeGrafter"/>
</dbReference>
<dbReference type="GO" id="GO:0034464">
    <property type="term" value="C:BBSome"/>
    <property type="evidence" value="ECO:0007669"/>
    <property type="project" value="InterPro"/>
</dbReference>
<dbReference type="GO" id="GO:0005113">
    <property type="term" value="F:patched binding"/>
    <property type="evidence" value="ECO:0007669"/>
    <property type="project" value="TreeGrafter"/>
</dbReference>
<sequence length="680" mass="75161">MPKSPESDNLIPFPIVDADKGEEFYDPINLSWDGKIETVDYPLNLNHLFRSLLSALSVHALTLNEPQILNPKLVMEVSSFQPSIAWRILRGSNFSSDPSSRDPMDVPAQCDKKPDTPWLSAYSNSVANIKAYSNCMTLVDMNGDGDYKLVIADQTKLLKVYKASMHHEEIAIPGVPSCMATFYQDTCRPRVPSIAVATGSCVFIYRNFHPNYKFQIPALPVSAPELKIWEAISKGSMEIPQAVQELLEQRNSGDRLTNRSRALLAMQDAQSQPDYAARVMNQPLMERTSVTCMTSVKKSMEDKDAMSCLVIATEVGNVYILDPQGKSIQTQLQVPETPVEIASFGLLDVEYRLTIITRGRCVYTIKNGELLRSLIELESPALSLLQQDNAVVLACMNRQLLSYHVRGKKNWSLSMNAAIVTMQAFQLERAKTAKGILIALQSGEIAVYSGAVKLCSLQVENAPTGLCFGQYGREDSSLAIVLKSGALLLKILKRNAKLNSQADVVGPPKEQDIPLNIPKKTQLYVEQTERERKQAVDLHRQFQKDLCKLRLKAAQAYVQTIQDGQASIVSSNATSILLNARIRGVGPIFHIKLCLQNINASSVMDITVAVGYNQGLYKLSKSVFPVPLLLPSVTYTFSIKLESLFQSPVSEAISVHICGKESSVPLVTAIVSMPQSELDF</sequence>
<evidence type="ECO:0000313" key="3">
    <source>
        <dbReference type="EMBL" id="CCA22427.1"/>
    </source>
</evidence>
<organism evidence="3">
    <name type="scientific">Albugo laibachii Nc14</name>
    <dbReference type="NCBI Taxonomy" id="890382"/>
    <lineage>
        <taxon>Eukaryota</taxon>
        <taxon>Sar</taxon>
        <taxon>Stramenopiles</taxon>
        <taxon>Oomycota</taxon>
        <taxon>Peronosporomycetes</taxon>
        <taxon>Albuginales</taxon>
        <taxon>Albuginaceae</taxon>
        <taxon>Albugo</taxon>
    </lineage>
</organism>
<dbReference type="Pfam" id="PF23304">
    <property type="entry name" value="GAE_BBS1"/>
    <property type="match status" value="1"/>
</dbReference>
<dbReference type="GO" id="GO:1905515">
    <property type="term" value="P:non-motile cilium assembly"/>
    <property type="evidence" value="ECO:0007669"/>
    <property type="project" value="InterPro"/>
</dbReference>
<name>F0WM97_9STRA</name>
<evidence type="ECO:0000259" key="2">
    <source>
        <dbReference type="Pfam" id="PF23304"/>
    </source>
</evidence>
<dbReference type="GO" id="GO:0061512">
    <property type="term" value="P:protein localization to cilium"/>
    <property type="evidence" value="ECO:0007669"/>
    <property type="project" value="TreeGrafter"/>
</dbReference>
<dbReference type="AlphaFoldDB" id="F0WM97"/>
<feature type="domain" description="Bardet-Biedl syndrome 1 protein GAE" evidence="2">
    <location>
        <begin position="577"/>
        <end position="678"/>
    </location>
</feature>
<protein>
    <submittedName>
        <fullName evidence="3">BardetBiedl syndrome 1 family protein putative</fullName>
    </submittedName>
</protein>
<gene>
    <name evidence="3" type="primary">AlNc14C154G7602</name>
    <name evidence="3" type="ORF">ALNC14_085700</name>
</gene>
<dbReference type="EMBL" id="FR824199">
    <property type="protein sequence ID" value="CCA22427.1"/>
    <property type="molecule type" value="Genomic_DNA"/>
</dbReference>
<dbReference type="PANTHER" id="PTHR20870:SF0">
    <property type="entry name" value="BARDET-BIEDL SYNDROME 1 PROTEIN"/>
    <property type="match status" value="1"/>
</dbReference>
<reference evidence="3" key="1">
    <citation type="journal article" date="2011" name="PLoS Biol.">
        <title>Gene gain and loss during evolution of obligate parasitism in the white rust pathogen of Arabidopsis thaliana.</title>
        <authorList>
            <person name="Kemen E."/>
            <person name="Gardiner A."/>
            <person name="Schultz-Larsen T."/>
            <person name="Kemen A.C."/>
            <person name="Balmuth A.L."/>
            <person name="Robert-Seilaniantz A."/>
            <person name="Bailey K."/>
            <person name="Holub E."/>
            <person name="Studholme D.J."/>
            <person name="Maclean D."/>
            <person name="Jones J.D."/>
        </authorList>
    </citation>
    <scope>NUCLEOTIDE SEQUENCE</scope>
</reference>
<dbReference type="InterPro" id="IPR056419">
    <property type="entry name" value="GAE_BBS1"/>
</dbReference>
<dbReference type="PANTHER" id="PTHR20870">
    <property type="entry name" value="BARDET-BIEDL SYNDROME 1 PROTEIN"/>
    <property type="match status" value="1"/>
</dbReference>